<dbReference type="AlphaFoldDB" id="A0AAV2ASR3"/>
<accession>A0AAV2ASR3</accession>
<gene>
    <name evidence="2" type="ORF">LARSCL_LOCUS14610</name>
</gene>
<proteinExistence type="predicted"/>
<feature type="compositionally biased region" description="Low complexity" evidence="1">
    <location>
        <begin position="17"/>
        <end position="26"/>
    </location>
</feature>
<keyword evidence="3" id="KW-1185">Reference proteome</keyword>
<dbReference type="EMBL" id="CAXIEN010000212">
    <property type="protein sequence ID" value="CAL1287078.1"/>
    <property type="molecule type" value="Genomic_DNA"/>
</dbReference>
<comment type="caution">
    <text evidence="2">The sequence shown here is derived from an EMBL/GenBank/DDBJ whole genome shotgun (WGS) entry which is preliminary data.</text>
</comment>
<name>A0AAV2ASR3_9ARAC</name>
<sequence>MSREHFASTSSPPPTPSESSTPFLSTLATSGGNYPKQILLTCQSPNVHYRLLREGFHFVIISIKAEEGSYFFSLIRLVYKQKSGTSLRRRTRGFLKTVRAMNSHRKGHMCDYLLQDDRPHSKHSCKIDHQLMRGTHNCRPPSGERVRYHSINTVPLQKHLKIIHN</sequence>
<evidence type="ECO:0000313" key="2">
    <source>
        <dbReference type="EMBL" id="CAL1287078.1"/>
    </source>
</evidence>
<feature type="region of interest" description="Disordered" evidence="1">
    <location>
        <begin position="1"/>
        <end position="26"/>
    </location>
</feature>
<reference evidence="2 3" key="1">
    <citation type="submission" date="2024-04" db="EMBL/GenBank/DDBJ databases">
        <authorList>
            <person name="Rising A."/>
            <person name="Reimegard J."/>
            <person name="Sonavane S."/>
            <person name="Akerstrom W."/>
            <person name="Nylinder S."/>
            <person name="Hedman E."/>
            <person name="Kallberg Y."/>
        </authorList>
    </citation>
    <scope>NUCLEOTIDE SEQUENCE [LARGE SCALE GENOMIC DNA]</scope>
</reference>
<organism evidence="2 3">
    <name type="scientific">Larinioides sclopetarius</name>
    <dbReference type="NCBI Taxonomy" id="280406"/>
    <lineage>
        <taxon>Eukaryota</taxon>
        <taxon>Metazoa</taxon>
        <taxon>Ecdysozoa</taxon>
        <taxon>Arthropoda</taxon>
        <taxon>Chelicerata</taxon>
        <taxon>Arachnida</taxon>
        <taxon>Araneae</taxon>
        <taxon>Araneomorphae</taxon>
        <taxon>Entelegynae</taxon>
        <taxon>Araneoidea</taxon>
        <taxon>Araneidae</taxon>
        <taxon>Larinioides</taxon>
    </lineage>
</organism>
<evidence type="ECO:0000313" key="3">
    <source>
        <dbReference type="Proteomes" id="UP001497382"/>
    </source>
</evidence>
<evidence type="ECO:0000256" key="1">
    <source>
        <dbReference type="SAM" id="MobiDB-lite"/>
    </source>
</evidence>
<protein>
    <submittedName>
        <fullName evidence="2">Uncharacterized protein</fullName>
    </submittedName>
</protein>
<dbReference type="Proteomes" id="UP001497382">
    <property type="component" value="Unassembled WGS sequence"/>
</dbReference>